<dbReference type="PANTHER" id="PTHR31170:SF25">
    <property type="entry name" value="BNAA09G04570D PROTEIN"/>
    <property type="match status" value="1"/>
</dbReference>
<feature type="transmembrane region" description="Helical" evidence="1">
    <location>
        <begin position="434"/>
        <end position="461"/>
    </location>
</feature>
<sequence>MELKMLNTKKNYEAEREWVIQVKERFYEDRRPLVAATVSIYRIPKDIMQLNEKAYIPQFAVLGPYHRTINAQLQGIEEHKIEAVRRTLKRISYMDVERLVENICCLEERIRDCYEEILEYNSETLGWRFTMDGCFCLEFFRASFNDEPNEENYFSLIFTRAKNNTSIWWQINKDIFKLENQIPLKVLTTILELEGDFENLVKRVVEMVWEVSGIPFIFSDEVKSNVIKDVVRKNLGACHLLGLYTKIVHSLLMYSNPYKPSRIRHVAQPDDGSVLRLLPPAVELDRAGIKLKASNKGEVRFERRWFRRARLFLPKMYIDYDTEVFVRNLMAFEERRLVGGLHGETPLFCNFMVLMDYLIDSERDIALLRENEIITSGLGSNQELANIFNTLCRGYPDDSGIFDEIGSQIRQHYNNRVNKWCNYVRKQYCATPCLAVSLLGAIFLLIMTAFQTVYTILGYYYSVNHK</sequence>
<name>A0A0D6R0A6_ARACU</name>
<keyword evidence="1" id="KW-0812">Transmembrane</keyword>
<keyword evidence="1" id="KW-1133">Transmembrane helix</keyword>
<keyword evidence="1" id="KW-0472">Membrane</keyword>
<accession>A0A0D6R0A6</accession>
<proteinExistence type="predicted"/>
<protein>
    <submittedName>
        <fullName evidence="2">Uncharacterized protein</fullName>
    </submittedName>
</protein>
<dbReference type="Pfam" id="PF03140">
    <property type="entry name" value="DUF247"/>
    <property type="match status" value="1"/>
</dbReference>
<dbReference type="EMBL" id="GCKF01038504">
    <property type="protein sequence ID" value="JAG96121.1"/>
    <property type="molecule type" value="Transcribed_RNA"/>
</dbReference>
<reference evidence="2" key="1">
    <citation type="submission" date="2015-03" db="EMBL/GenBank/DDBJ databases">
        <title>A transcriptome of Araucaria cunninghamii, an australian fine timber species.</title>
        <authorList>
            <person name="Jing Yi C.J.Y."/>
            <person name="Yin San L.Y.S."/>
            <person name="Abdul Karim S.S."/>
            <person name="Wan Azmi N.N."/>
            <person name="Hercus R.R."/>
            <person name="Croft L.L."/>
        </authorList>
    </citation>
    <scope>NUCLEOTIDE SEQUENCE</scope>
    <source>
        <strain evidence="2">MI0301</strain>
        <tissue evidence="2">Leaf</tissue>
    </source>
</reference>
<organism evidence="2">
    <name type="scientific">Araucaria cunninghamii</name>
    <name type="common">Hoop pine</name>
    <name type="synonym">Moreton Bay pine</name>
    <dbReference type="NCBI Taxonomy" id="56994"/>
    <lineage>
        <taxon>Eukaryota</taxon>
        <taxon>Viridiplantae</taxon>
        <taxon>Streptophyta</taxon>
        <taxon>Embryophyta</taxon>
        <taxon>Tracheophyta</taxon>
        <taxon>Spermatophyta</taxon>
        <taxon>Pinopsida</taxon>
        <taxon>Pinidae</taxon>
        <taxon>Conifers II</taxon>
        <taxon>Araucariales</taxon>
        <taxon>Araucariaceae</taxon>
        <taxon>Araucaria</taxon>
    </lineage>
</organism>
<dbReference type="AlphaFoldDB" id="A0A0D6R0A6"/>
<evidence type="ECO:0000256" key="1">
    <source>
        <dbReference type="SAM" id="Phobius"/>
    </source>
</evidence>
<dbReference type="PANTHER" id="PTHR31170">
    <property type="entry name" value="BNAC04G53230D PROTEIN"/>
    <property type="match status" value="1"/>
</dbReference>
<dbReference type="InterPro" id="IPR004158">
    <property type="entry name" value="DUF247_pln"/>
</dbReference>
<evidence type="ECO:0000313" key="2">
    <source>
        <dbReference type="EMBL" id="JAG96121.1"/>
    </source>
</evidence>